<evidence type="ECO:0000256" key="1">
    <source>
        <dbReference type="ARBA" id="ARBA00008791"/>
    </source>
</evidence>
<gene>
    <name evidence="3" type="ORF">VQ02_14305</name>
</gene>
<dbReference type="Gene3D" id="3.40.50.12370">
    <property type="match status" value="1"/>
</dbReference>
<dbReference type="CDD" id="cd00293">
    <property type="entry name" value="USP-like"/>
    <property type="match status" value="1"/>
</dbReference>
<proteinExistence type="inferred from homology"/>
<dbReference type="InterPro" id="IPR006015">
    <property type="entry name" value="Universal_stress_UspA"/>
</dbReference>
<dbReference type="RefSeq" id="WP_048444870.1">
    <property type="nucleotide sequence ID" value="NZ_LABY01000091.1"/>
</dbReference>
<organism evidence="3 4">
    <name type="scientific">Methylobacterium variabile</name>
    <dbReference type="NCBI Taxonomy" id="298794"/>
    <lineage>
        <taxon>Bacteria</taxon>
        <taxon>Pseudomonadati</taxon>
        <taxon>Pseudomonadota</taxon>
        <taxon>Alphaproteobacteria</taxon>
        <taxon>Hyphomicrobiales</taxon>
        <taxon>Methylobacteriaceae</taxon>
        <taxon>Methylobacterium</taxon>
    </lineage>
</organism>
<accession>A0A0J6VDC0</accession>
<dbReference type="PANTHER" id="PTHR46268:SF15">
    <property type="entry name" value="UNIVERSAL STRESS PROTEIN HP_0031"/>
    <property type="match status" value="1"/>
</dbReference>
<dbReference type="InterPro" id="IPR006016">
    <property type="entry name" value="UspA"/>
</dbReference>
<dbReference type="OrthoDB" id="9804721at2"/>
<name>A0A0J6VDC0_9HYPH</name>
<protein>
    <submittedName>
        <fullName evidence="3">Universal stress protein UspA</fullName>
    </submittedName>
</protein>
<comment type="similarity">
    <text evidence="1">Belongs to the universal stress protein A family.</text>
</comment>
<reference evidence="3 4" key="1">
    <citation type="submission" date="2015-03" db="EMBL/GenBank/DDBJ databases">
        <title>Genome sequencing of Methylobacterium variabile DSM 16961.</title>
        <authorList>
            <person name="Chaudhry V."/>
            <person name="Patil P.B."/>
        </authorList>
    </citation>
    <scope>NUCLEOTIDE SEQUENCE [LARGE SCALE GENOMIC DNA]</scope>
    <source>
        <strain evidence="3 4">DSM 16961</strain>
    </source>
</reference>
<sequence length="280" mass="30099">MIETLRNILIALTKRLDDETPSSALAYGLSLAERSQARVTVQAISVRLVVPNAWISRFVGMVVAAENQRLRSLAQAAAERARSDAAAAGILCTTETEHLPYDRLLASFSRQARLHDVVVIDAEPRMLTSDRGLIETLLFESGRPLIVVPPGCESFTARRVLIAWDGSAQAARAMHDALPFLRQAEHVEIVSVVGEKDLSHSVPGAEAAPCLAHHGVAVTVTDLPAADGDVAGALRRHATEAQADMIVMGAFVHSLLREMVLGGVTQDMLRSCPVPLLMAH</sequence>
<dbReference type="PATRIC" id="fig|298794.3.peg.7752"/>
<dbReference type="PRINTS" id="PR01438">
    <property type="entry name" value="UNVRSLSTRESS"/>
</dbReference>
<comment type="caution">
    <text evidence="3">The sequence shown here is derived from an EMBL/GenBank/DDBJ whole genome shotgun (WGS) entry which is preliminary data.</text>
</comment>
<keyword evidence="4" id="KW-1185">Reference proteome</keyword>
<dbReference type="EMBL" id="LABY01000091">
    <property type="protein sequence ID" value="KMO37046.1"/>
    <property type="molecule type" value="Genomic_DNA"/>
</dbReference>
<dbReference type="SUPFAM" id="SSF52402">
    <property type="entry name" value="Adenine nucleotide alpha hydrolases-like"/>
    <property type="match status" value="2"/>
</dbReference>
<evidence type="ECO:0000259" key="2">
    <source>
        <dbReference type="Pfam" id="PF00582"/>
    </source>
</evidence>
<dbReference type="Pfam" id="PF00582">
    <property type="entry name" value="Usp"/>
    <property type="match status" value="1"/>
</dbReference>
<dbReference type="AlphaFoldDB" id="A0A0J6VDC0"/>
<feature type="domain" description="UspA" evidence="2">
    <location>
        <begin position="158"/>
        <end position="279"/>
    </location>
</feature>
<dbReference type="PANTHER" id="PTHR46268">
    <property type="entry name" value="STRESS RESPONSE PROTEIN NHAX"/>
    <property type="match status" value="1"/>
</dbReference>
<dbReference type="Proteomes" id="UP000035955">
    <property type="component" value="Unassembled WGS sequence"/>
</dbReference>
<evidence type="ECO:0000313" key="4">
    <source>
        <dbReference type="Proteomes" id="UP000035955"/>
    </source>
</evidence>
<evidence type="ECO:0000313" key="3">
    <source>
        <dbReference type="EMBL" id="KMO37046.1"/>
    </source>
</evidence>